<organism evidence="8 9">
    <name type="scientific">Streptomyces brasiliensis</name>
    <dbReference type="NCBI Taxonomy" id="1954"/>
    <lineage>
        <taxon>Bacteria</taxon>
        <taxon>Bacillati</taxon>
        <taxon>Actinomycetota</taxon>
        <taxon>Actinomycetes</taxon>
        <taxon>Kitasatosporales</taxon>
        <taxon>Streptomycetaceae</taxon>
        <taxon>Streptomyces</taxon>
    </lineage>
</organism>
<comment type="similarity">
    <text evidence="1">Belongs to the sigma-70 factor family. ECF subfamily.</text>
</comment>
<evidence type="ECO:0000256" key="1">
    <source>
        <dbReference type="ARBA" id="ARBA00010641"/>
    </source>
</evidence>
<comment type="caution">
    <text evidence="8">The sequence shown here is derived from an EMBL/GenBank/DDBJ whole genome shotgun (WGS) entry which is preliminary data.</text>
</comment>
<reference evidence="8" key="2">
    <citation type="submission" date="2020-09" db="EMBL/GenBank/DDBJ databases">
        <authorList>
            <person name="Sun Q."/>
            <person name="Ohkuma M."/>
        </authorList>
    </citation>
    <scope>NUCLEOTIDE SEQUENCE</scope>
    <source>
        <strain evidence="8">JCM 3086</strain>
    </source>
</reference>
<dbReference type="GO" id="GO:0006352">
    <property type="term" value="P:DNA-templated transcription initiation"/>
    <property type="evidence" value="ECO:0007669"/>
    <property type="project" value="InterPro"/>
</dbReference>
<dbReference type="AlphaFoldDB" id="A0A917P388"/>
<dbReference type="PANTHER" id="PTHR43133:SF8">
    <property type="entry name" value="RNA POLYMERASE SIGMA FACTOR HI_1459-RELATED"/>
    <property type="match status" value="1"/>
</dbReference>
<dbReference type="InterPro" id="IPR039425">
    <property type="entry name" value="RNA_pol_sigma-70-like"/>
</dbReference>
<dbReference type="SUPFAM" id="SSF88946">
    <property type="entry name" value="Sigma2 domain of RNA polymerase sigma factors"/>
    <property type="match status" value="1"/>
</dbReference>
<dbReference type="SUPFAM" id="SSF88659">
    <property type="entry name" value="Sigma3 and sigma4 domains of RNA polymerase sigma factors"/>
    <property type="match status" value="1"/>
</dbReference>
<proteinExistence type="inferred from homology"/>
<evidence type="ECO:0000313" key="9">
    <source>
        <dbReference type="Proteomes" id="UP000657574"/>
    </source>
</evidence>
<dbReference type="EMBL" id="BMQA01000056">
    <property type="protein sequence ID" value="GGJ58304.1"/>
    <property type="molecule type" value="Genomic_DNA"/>
</dbReference>
<dbReference type="RefSeq" id="WP_189316358.1">
    <property type="nucleotide sequence ID" value="NZ_BMQA01000056.1"/>
</dbReference>
<reference evidence="8" key="1">
    <citation type="journal article" date="2014" name="Int. J. Syst. Evol. Microbiol.">
        <title>Complete genome sequence of Corynebacterium casei LMG S-19264T (=DSM 44701T), isolated from a smear-ripened cheese.</title>
        <authorList>
            <consortium name="US DOE Joint Genome Institute (JGI-PGF)"/>
            <person name="Walter F."/>
            <person name="Albersmeier A."/>
            <person name="Kalinowski J."/>
            <person name="Ruckert C."/>
        </authorList>
    </citation>
    <scope>NUCLEOTIDE SEQUENCE</scope>
    <source>
        <strain evidence="8">JCM 3086</strain>
    </source>
</reference>
<sequence>MNDRELTRAAQNGDAGALGVLVERHEAGVRAVALSLLGPGPDAEDAVQDAMVTAILSIEDVRDPAAVGSWLRSIVRNNCRMRLRAKRPYPVADLEWFLSADDAPGAEELLERTLVRDWVWHAMESLSENDRLITMVRHFSSVRSYEQIAAVCGIPVGTVRSRLHHAHRKLAAALRATADMAYADVSERTEARRREAADTMTATVRGDFHQVVGDLWWPDARLVVPAAAVSGGTAFAVQAMENDLEVGVRPALTDVVAGGDVLIWELELISPASNPDHCPPSAVWLQSLDGGRVRTVTLFHPAPAGKKSGP</sequence>
<protein>
    <submittedName>
        <fullName evidence="8">DNA-directed RNA polymerase sigma-70 factor</fullName>
    </submittedName>
</protein>
<dbReference type="CDD" id="cd06171">
    <property type="entry name" value="Sigma70_r4"/>
    <property type="match status" value="1"/>
</dbReference>
<evidence type="ECO:0000256" key="2">
    <source>
        <dbReference type="ARBA" id="ARBA00023015"/>
    </source>
</evidence>
<evidence type="ECO:0000259" key="6">
    <source>
        <dbReference type="Pfam" id="PF04542"/>
    </source>
</evidence>
<gene>
    <name evidence="8" type="ORF">GCM10010121_081160</name>
</gene>
<dbReference type="InterPro" id="IPR036388">
    <property type="entry name" value="WH-like_DNA-bd_sf"/>
</dbReference>
<dbReference type="InterPro" id="IPR013249">
    <property type="entry name" value="RNA_pol_sigma70_r4_t2"/>
</dbReference>
<dbReference type="NCBIfam" id="TIGR02937">
    <property type="entry name" value="sigma70-ECF"/>
    <property type="match status" value="1"/>
</dbReference>
<dbReference type="PANTHER" id="PTHR43133">
    <property type="entry name" value="RNA POLYMERASE ECF-TYPE SIGMA FACTO"/>
    <property type="match status" value="1"/>
</dbReference>
<dbReference type="GO" id="GO:0000428">
    <property type="term" value="C:DNA-directed RNA polymerase complex"/>
    <property type="evidence" value="ECO:0007669"/>
    <property type="project" value="UniProtKB-KW"/>
</dbReference>
<evidence type="ECO:0000256" key="4">
    <source>
        <dbReference type="ARBA" id="ARBA00023125"/>
    </source>
</evidence>
<dbReference type="GO" id="GO:0016987">
    <property type="term" value="F:sigma factor activity"/>
    <property type="evidence" value="ECO:0007669"/>
    <property type="project" value="UniProtKB-KW"/>
</dbReference>
<feature type="domain" description="RNA polymerase sigma factor 70 region 4 type 2" evidence="7">
    <location>
        <begin position="118"/>
        <end position="170"/>
    </location>
</feature>
<evidence type="ECO:0000259" key="7">
    <source>
        <dbReference type="Pfam" id="PF08281"/>
    </source>
</evidence>
<dbReference type="GO" id="GO:0003677">
    <property type="term" value="F:DNA binding"/>
    <property type="evidence" value="ECO:0007669"/>
    <property type="project" value="UniProtKB-KW"/>
</dbReference>
<keyword evidence="2" id="KW-0805">Transcription regulation</keyword>
<name>A0A917P388_9ACTN</name>
<dbReference type="InterPro" id="IPR013324">
    <property type="entry name" value="RNA_pol_sigma_r3/r4-like"/>
</dbReference>
<dbReference type="InterPro" id="IPR014284">
    <property type="entry name" value="RNA_pol_sigma-70_dom"/>
</dbReference>
<dbReference type="Proteomes" id="UP000657574">
    <property type="component" value="Unassembled WGS sequence"/>
</dbReference>
<dbReference type="Gene3D" id="1.10.10.10">
    <property type="entry name" value="Winged helix-like DNA-binding domain superfamily/Winged helix DNA-binding domain"/>
    <property type="match status" value="1"/>
</dbReference>
<dbReference type="Gene3D" id="1.10.1740.10">
    <property type="match status" value="1"/>
</dbReference>
<keyword evidence="4" id="KW-0238">DNA-binding</keyword>
<evidence type="ECO:0000256" key="3">
    <source>
        <dbReference type="ARBA" id="ARBA00023082"/>
    </source>
</evidence>
<keyword evidence="9" id="KW-1185">Reference proteome</keyword>
<dbReference type="Pfam" id="PF08281">
    <property type="entry name" value="Sigma70_r4_2"/>
    <property type="match status" value="1"/>
</dbReference>
<feature type="domain" description="RNA polymerase sigma-70 region 2" evidence="6">
    <location>
        <begin position="21"/>
        <end position="87"/>
    </location>
</feature>
<dbReference type="Pfam" id="PF04542">
    <property type="entry name" value="Sigma70_r2"/>
    <property type="match status" value="1"/>
</dbReference>
<keyword evidence="8" id="KW-0240">DNA-directed RNA polymerase</keyword>
<keyword evidence="3" id="KW-0731">Sigma factor</keyword>
<keyword evidence="5" id="KW-0804">Transcription</keyword>
<dbReference type="InterPro" id="IPR013325">
    <property type="entry name" value="RNA_pol_sigma_r2"/>
</dbReference>
<accession>A0A917P388</accession>
<evidence type="ECO:0000313" key="8">
    <source>
        <dbReference type="EMBL" id="GGJ58304.1"/>
    </source>
</evidence>
<dbReference type="InterPro" id="IPR007627">
    <property type="entry name" value="RNA_pol_sigma70_r2"/>
</dbReference>
<evidence type="ECO:0000256" key="5">
    <source>
        <dbReference type="ARBA" id="ARBA00023163"/>
    </source>
</evidence>